<dbReference type="InterPro" id="IPR011992">
    <property type="entry name" value="EF-hand-dom_pair"/>
</dbReference>
<dbReference type="RefSeq" id="XP_013410806.1">
    <property type="nucleotide sequence ID" value="XM_013555352.1"/>
</dbReference>
<reference evidence="4" key="1">
    <citation type="submission" date="2025-08" db="UniProtKB">
        <authorList>
            <consortium name="RefSeq"/>
        </authorList>
    </citation>
    <scope>IDENTIFICATION</scope>
    <source>
        <tissue evidence="4">Gonads</tissue>
    </source>
</reference>
<dbReference type="InterPro" id="IPR018247">
    <property type="entry name" value="EF_Hand_1_Ca_BS"/>
</dbReference>
<feature type="chain" id="PRO_5010328096" evidence="2">
    <location>
        <begin position="20"/>
        <end position="223"/>
    </location>
</feature>
<dbReference type="Proteomes" id="UP000085678">
    <property type="component" value="Unplaced"/>
</dbReference>
<name>A0A1S3JKZ3_LINAN</name>
<keyword evidence="3" id="KW-1185">Reference proteome</keyword>
<evidence type="ECO:0000256" key="1">
    <source>
        <dbReference type="ARBA" id="ARBA00022837"/>
    </source>
</evidence>
<keyword evidence="1" id="KW-0106">Calcium</keyword>
<proteinExistence type="predicted"/>
<sequence>MLSLCVVYMVVISAGAVQSFTFSAGKGDGSQHSDYPVNETNIDNLPKFWTRKMRSFFNLLDDDLDGVLTQHEFLDTIPNRMDQYFSRNEASVFKAIWHSTWDFFFVTREKNDNLTVEDVIKMQSRYLTVPHFPEHGEAWFQEVFKLVLSHGNQLIDLSDYTAFLQSFGVDPETAPKSFNIFDIDDDGYLDEKEYVKNGLGYFADAKQSSGRYLWGSFPPKKVA</sequence>
<keyword evidence="2" id="KW-0732">Signal</keyword>
<evidence type="ECO:0000256" key="2">
    <source>
        <dbReference type="SAM" id="SignalP"/>
    </source>
</evidence>
<dbReference type="InParanoid" id="A0A1S3JKZ3"/>
<dbReference type="OrthoDB" id="427950at2759"/>
<dbReference type="Gene3D" id="1.10.238.10">
    <property type="entry name" value="EF-hand"/>
    <property type="match status" value="1"/>
</dbReference>
<dbReference type="GeneID" id="106173992"/>
<accession>A0A1S3JKZ3</accession>
<organism evidence="3 4">
    <name type="scientific">Lingula anatina</name>
    <name type="common">Brachiopod</name>
    <name type="synonym">Lingula unguis</name>
    <dbReference type="NCBI Taxonomy" id="7574"/>
    <lineage>
        <taxon>Eukaryota</taxon>
        <taxon>Metazoa</taxon>
        <taxon>Spiralia</taxon>
        <taxon>Lophotrochozoa</taxon>
        <taxon>Brachiopoda</taxon>
        <taxon>Linguliformea</taxon>
        <taxon>Lingulata</taxon>
        <taxon>Lingulida</taxon>
        <taxon>Linguloidea</taxon>
        <taxon>Lingulidae</taxon>
        <taxon>Lingula</taxon>
    </lineage>
</organism>
<gene>
    <name evidence="4" type="primary">LOC106173992</name>
</gene>
<evidence type="ECO:0000313" key="4">
    <source>
        <dbReference type="RefSeq" id="XP_013410806.1"/>
    </source>
</evidence>
<dbReference type="STRING" id="7574.A0A1S3JKZ3"/>
<dbReference type="KEGG" id="lak:106173992"/>
<dbReference type="PROSITE" id="PS00018">
    <property type="entry name" value="EF_HAND_1"/>
    <property type="match status" value="1"/>
</dbReference>
<dbReference type="SUPFAM" id="SSF47473">
    <property type="entry name" value="EF-hand"/>
    <property type="match status" value="1"/>
</dbReference>
<dbReference type="AlphaFoldDB" id="A0A1S3JKZ3"/>
<feature type="signal peptide" evidence="2">
    <location>
        <begin position="1"/>
        <end position="19"/>
    </location>
</feature>
<evidence type="ECO:0000313" key="3">
    <source>
        <dbReference type="Proteomes" id="UP000085678"/>
    </source>
</evidence>
<protein>
    <submittedName>
        <fullName evidence="4">Sarcoplasmic calcium-binding protein-like</fullName>
    </submittedName>
</protein>